<dbReference type="Gene3D" id="3.40.50.720">
    <property type="entry name" value="NAD(P)-binding Rossmann-like Domain"/>
    <property type="match status" value="1"/>
</dbReference>
<evidence type="ECO:0000313" key="4">
    <source>
        <dbReference type="EMBL" id="AMW98287.1"/>
    </source>
</evidence>
<gene>
    <name evidence="4" type="ORF">ATY39_01930</name>
</gene>
<dbReference type="Proteomes" id="UP000076021">
    <property type="component" value="Chromosome"/>
</dbReference>
<dbReference type="FunFam" id="3.40.50.720:FF:000084">
    <property type="entry name" value="Short-chain dehydrogenase reductase"/>
    <property type="match status" value="1"/>
</dbReference>
<dbReference type="PANTHER" id="PTHR43943">
    <property type="entry name" value="DEHYDROGENASE/REDUCTASE (SDR FAMILY) MEMBER 4"/>
    <property type="match status" value="1"/>
</dbReference>
<dbReference type="GO" id="GO:0016491">
    <property type="term" value="F:oxidoreductase activity"/>
    <property type="evidence" value="ECO:0007669"/>
    <property type="project" value="UniProtKB-KW"/>
</dbReference>
<dbReference type="InterPro" id="IPR002347">
    <property type="entry name" value="SDR_fam"/>
</dbReference>
<keyword evidence="5" id="KW-1185">Reference proteome</keyword>
<dbReference type="AlphaFoldDB" id="A0A143H961"/>
<proteinExistence type="inferred from homology"/>
<evidence type="ECO:0000256" key="1">
    <source>
        <dbReference type="ARBA" id="ARBA00006484"/>
    </source>
</evidence>
<evidence type="ECO:0000256" key="2">
    <source>
        <dbReference type="ARBA" id="ARBA00023002"/>
    </source>
</evidence>
<keyword evidence="2" id="KW-0560">Oxidoreductase</keyword>
<dbReference type="STRING" id="241244.ATY39_01930"/>
<dbReference type="GO" id="GO:0008206">
    <property type="term" value="P:bile acid metabolic process"/>
    <property type="evidence" value="ECO:0007669"/>
    <property type="project" value="UniProtKB-ARBA"/>
</dbReference>
<comment type="similarity">
    <text evidence="1">Belongs to the short-chain dehydrogenases/reductases (SDR) family.</text>
</comment>
<dbReference type="EMBL" id="CP014806">
    <property type="protein sequence ID" value="AMW98287.1"/>
    <property type="molecule type" value="Genomic_DNA"/>
</dbReference>
<name>A0A143H961_9BACL</name>
<dbReference type="OrthoDB" id="9803333at2"/>
<dbReference type="SMART" id="SM00822">
    <property type="entry name" value="PKS_KR"/>
    <property type="match status" value="1"/>
</dbReference>
<dbReference type="KEGG" id="rst:ATY39_01930"/>
<evidence type="ECO:0000259" key="3">
    <source>
        <dbReference type="SMART" id="SM00822"/>
    </source>
</evidence>
<evidence type="ECO:0000313" key="5">
    <source>
        <dbReference type="Proteomes" id="UP000076021"/>
    </source>
</evidence>
<dbReference type="InterPro" id="IPR036291">
    <property type="entry name" value="NAD(P)-bd_dom_sf"/>
</dbReference>
<dbReference type="PANTHER" id="PTHR43943:SF2">
    <property type="entry name" value="DEHYDROGENASE_REDUCTASE 4"/>
    <property type="match status" value="1"/>
</dbReference>
<feature type="domain" description="Ketoreductase" evidence="3">
    <location>
        <begin position="8"/>
        <end position="162"/>
    </location>
</feature>
<dbReference type="SUPFAM" id="SSF51735">
    <property type="entry name" value="NAD(P)-binding Rossmann-fold domains"/>
    <property type="match status" value="1"/>
</dbReference>
<organism evidence="4 5">
    <name type="scientific">Rummeliibacillus stabekisii</name>
    <dbReference type="NCBI Taxonomy" id="241244"/>
    <lineage>
        <taxon>Bacteria</taxon>
        <taxon>Bacillati</taxon>
        <taxon>Bacillota</taxon>
        <taxon>Bacilli</taxon>
        <taxon>Bacillales</taxon>
        <taxon>Caryophanaceae</taxon>
        <taxon>Rummeliibacillus</taxon>
    </lineage>
</organism>
<reference evidence="4 5" key="1">
    <citation type="journal article" date="2016" name="Genome Announc.">
        <title>Whole-Genome Sequence of Rummeliibacillus stabekisii Strain PP9 Isolated from Antarctic Soil.</title>
        <authorList>
            <person name="da Mota F.F."/>
            <person name="Vollu R.E."/>
            <person name="Jurelevicius D."/>
            <person name="Seldin L."/>
        </authorList>
    </citation>
    <scope>NUCLEOTIDE SEQUENCE [LARGE SCALE GENOMIC DNA]</scope>
    <source>
        <strain evidence="4 5">PP9</strain>
    </source>
</reference>
<dbReference type="RefSeq" id="WP_066785050.1">
    <property type="nucleotide sequence ID" value="NZ_CP014806.1"/>
</dbReference>
<dbReference type="PRINTS" id="PR00080">
    <property type="entry name" value="SDRFAMILY"/>
</dbReference>
<accession>A0A143H961</accession>
<protein>
    <submittedName>
        <fullName evidence="4">Short-chain dehydrogenase</fullName>
    </submittedName>
</protein>
<dbReference type="Pfam" id="PF13561">
    <property type="entry name" value="adh_short_C2"/>
    <property type="match status" value="1"/>
</dbReference>
<dbReference type="InterPro" id="IPR057326">
    <property type="entry name" value="KR_dom"/>
</dbReference>
<dbReference type="PRINTS" id="PR00081">
    <property type="entry name" value="GDHRDH"/>
</dbReference>
<sequence>MDLKLRDKVAIVTGGSKGIGLATAKKLVEEGAEVVICARTATSLDEAIKEIKESTGKEAFAVVADVTNEKDCQNLIEQTMQKYGKINILVNNAGTSAAHSFLDVDTDFWKSDLNLKLFGAIHTAKAAIPHMEAAGGGSIVNVTAVLGKTPPASSLPTTVSRAAGMALTNAMSKDVGSLNIRVNTVCIGLIRSAQIEEKWKHESPELSWEEYSKEVGKSIPLGRIGDTVEAANVITFLASDAASYVSGTAVNIDGGAAPAL</sequence>
<reference evidence="5" key="2">
    <citation type="submission" date="2016-03" db="EMBL/GenBank/DDBJ databases">
        <authorList>
            <person name="Ploux O."/>
        </authorList>
    </citation>
    <scope>NUCLEOTIDE SEQUENCE [LARGE SCALE GENOMIC DNA]</scope>
    <source>
        <strain evidence="5">PP9</strain>
    </source>
</reference>